<sequence>MFTEKQLKYLIAGKVIGNSFPYNTNDHLEIEAHIRRLFYQINRIPNLTCVAEWDHFGSGFASFVELFCFRKEDIIVIKENKEHKTERIEGVVINICRLAPVAILGEDERDKTIHIITNEVVGGSYSMLEHPNQLKTSEKFSPMVRKLKAVLSKYDYTLLEAENINKPLPFQAKIPTIYRKPRDYLIMDAIFYWED</sequence>
<dbReference type="Proteomes" id="UP000640786">
    <property type="component" value="Unassembled WGS sequence"/>
</dbReference>
<reference evidence="1 2" key="1">
    <citation type="submission" date="2020-08" db="EMBL/GenBank/DDBJ databases">
        <title>A Genomic Blueprint of the Chicken Gut Microbiome.</title>
        <authorList>
            <person name="Gilroy R."/>
            <person name="Ravi A."/>
            <person name="Getino M."/>
            <person name="Pursley I."/>
            <person name="Horton D.L."/>
            <person name="Alikhan N.-F."/>
            <person name="Baker D."/>
            <person name="Gharbi K."/>
            <person name="Hall N."/>
            <person name="Watson M."/>
            <person name="Adriaenssens E.M."/>
            <person name="Foster-Nyarko E."/>
            <person name="Jarju S."/>
            <person name="Secka A."/>
            <person name="Antonio M."/>
            <person name="Oren A."/>
            <person name="Chaudhuri R."/>
            <person name="La Ragione R.M."/>
            <person name="Hildebrand F."/>
            <person name="Pallen M.J."/>
        </authorList>
    </citation>
    <scope>NUCLEOTIDE SEQUENCE [LARGE SCALE GENOMIC DNA]</scope>
    <source>
        <strain evidence="1 2">Sa2BUA9</strain>
    </source>
</reference>
<name>A0ABR8R761_9BACI</name>
<accession>A0ABR8R761</accession>
<organism evidence="1 2">
    <name type="scientific">Psychrobacillus faecigallinarum</name>
    <dbReference type="NCBI Taxonomy" id="2762235"/>
    <lineage>
        <taxon>Bacteria</taxon>
        <taxon>Bacillati</taxon>
        <taxon>Bacillota</taxon>
        <taxon>Bacilli</taxon>
        <taxon>Bacillales</taxon>
        <taxon>Bacillaceae</taxon>
        <taxon>Psychrobacillus</taxon>
    </lineage>
</organism>
<evidence type="ECO:0000313" key="2">
    <source>
        <dbReference type="Proteomes" id="UP000640786"/>
    </source>
</evidence>
<proteinExistence type="predicted"/>
<evidence type="ECO:0000313" key="1">
    <source>
        <dbReference type="EMBL" id="MBD7943544.1"/>
    </source>
</evidence>
<comment type="caution">
    <text evidence="1">The sequence shown here is derived from an EMBL/GenBank/DDBJ whole genome shotgun (WGS) entry which is preliminary data.</text>
</comment>
<gene>
    <name evidence="1" type="ORF">H9650_05375</name>
</gene>
<protein>
    <submittedName>
        <fullName evidence="1">Uncharacterized protein</fullName>
    </submittedName>
</protein>
<dbReference type="RefSeq" id="WP_191696763.1">
    <property type="nucleotide sequence ID" value="NZ_JACSQO010000002.1"/>
</dbReference>
<dbReference type="EMBL" id="JACSQO010000002">
    <property type="protein sequence ID" value="MBD7943544.1"/>
    <property type="molecule type" value="Genomic_DNA"/>
</dbReference>
<keyword evidence="2" id="KW-1185">Reference proteome</keyword>